<organism evidence="3 4">
    <name type="scientific">Massilia aerilata</name>
    <dbReference type="NCBI Taxonomy" id="453817"/>
    <lineage>
        <taxon>Bacteria</taxon>
        <taxon>Pseudomonadati</taxon>
        <taxon>Pseudomonadota</taxon>
        <taxon>Betaproteobacteria</taxon>
        <taxon>Burkholderiales</taxon>
        <taxon>Oxalobacteraceae</taxon>
        <taxon>Telluria group</taxon>
        <taxon>Massilia</taxon>
    </lineage>
</organism>
<dbReference type="PANTHER" id="PTHR47698">
    <property type="entry name" value="FATTY-ACID-BINDING PROTEIN 3, CHLOROPLASTIC"/>
    <property type="match status" value="1"/>
</dbReference>
<keyword evidence="1" id="KW-0732">Signal</keyword>
<keyword evidence="3" id="KW-0413">Isomerase</keyword>
<dbReference type="GO" id="GO:0016853">
    <property type="term" value="F:isomerase activity"/>
    <property type="evidence" value="ECO:0007669"/>
    <property type="project" value="UniProtKB-KW"/>
</dbReference>
<evidence type="ECO:0000313" key="4">
    <source>
        <dbReference type="Proteomes" id="UP001596086"/>
    </source>
</evidence>
<dbReference type="InterPro" id="IPR036298">
    <property type="entry name" value="Chalcone_isomerase_sf"/>
</dbReference>
<proteinExistence type="predicted"/>
<feature type="signal peptide" evidence="1">
    <location>
        <begin position="1"/>
        <end position="34"/>
    </location>
</feature>
<sequence>MTSTFTTSFARRLVVKGMMAGALLAAAISLPAQAAVDVNGYKFEDTAKVAGKDLKLNGAGMRTKLVFKVYAAGLYLPEKKNATAEILKLEGPRRVTLQMARDLTSEEFGKAFMDGLNENLDKAEKQKIVAQIGKMGELFASVDAIKKGDVLHLDWIPGTGTQTELNGKKLGDPIPDVNFYNAILRIWLGDKPVDKSLKPALLGEAK</sequence>
<dbReference type="Pfam" id="PF16036">
    <property type="entry name" value="Chalcone_3"/>
    <property type="match status" value="1"/>
</dbReference>
<dbReference type="EMBL" id="JBHSMZ010000026">
    <property type="protein sequence ID" value="MFC5552115.1"/>
    <property type="molecule type" value="Genomic_DNA"/>
</dbReference>
<reference evidence="4" key="1">
    <citation type="journal article" date="2019" name="Int. J. Syst. Evol. Microbiol.">
        <title>The Global Catalogue of Microorganisms (GCM) 10K type strain sequencing project: providing services to taxonomists for standard genome sequencing and annotation.</title>
        <authorList>
            <consortium name="The Broad Institute Genomics Platform"/>
            <consortium name="The Broad Institute Genome Sequencing Center for Infectious Disease"/>
            <person name="Wu L."/>
            <person name="Ma J."/>
        </authorList>
    </citation>
    <scope>NUCLEOTIDE SEQUENCE [LARGE SCALE GENOMIC DNA]</scope>
    <source>
        <strain evidence="4">CGMCC 4.5798</strain>
    </source>
</reference>
<comment type="caution">
    <text evidence="3">The sequence shown here is derived from an EMBL/GenBank/DDBJ whole genome shotgun (WGS) entry which is preliminary data.</text>
</comment>
<keyword evidence="4" id="KW-1185">Reference proteome</keyword>
<dbReference type="InterPro" id="IPR006311">
    <property type="entry name" value="TAT_signal"/>
</dbReference>
<dbReference type="Proteomes" id="UP001596086">
    <property type="component" value="Unassembled WGS sequence"/>
</dbReference>
<evidence type="ECO:0000256" key="1">
    <source>
        <dbReference type="SAM" id="SignalP"/>
    </source>
</evidence>
<dbReference type="PROSITE" id="PS51318">
    <property type="entry name" value="TAT"/>
    <property type="match status" value="1"/>
</dbReference>
<dbReference type="InterPro" id="IPR016087">
    <property type="entry name" value="Chalcone_isomerase"/>
</dbReference>
<dbReference type="RefSeq" id="WP_379777283.1">
    <property type="nucleotide sequence ID" value="NZ_JBHSMZ010000026.1"/>
</dbReference>
<name>A0ABW0S757_9BURK</name>
<feature type="domain" description="Chalcone isomerase" evidence="2">
    <location>
        <begin position="35"/>
        <end position="203"/>
    </location>
</feature>
<protein>
    <submittedName>
        <fullName evidence="3">Chalcone isomerase family protein</fullName>
    </submittedName>
</protein>
<evidence type="ECO:0000259" key="2">
    <source>
        <dbReference type="Pfam" id="PF16036"/>
    </source>
</evidence>
<dbReference type="SUPFAM" id="SSF54626">
    <property type="entry name" value="Chalcone isomerase"/>
    <property type="match status" value="1"/>
</dbReference>
<dbReference type="PANTHER" id="PTHR47698:SF2">
    <property type="entry name" value="FATTY-ACID-BINDING PROTEIN 3, CHLOROPLASTIC"/>
    <property type="match status" value="1"/>
</dbReference>
<evidence type="ECO:0000313" key="3">
    <source>
        <dbReference type="EMBL" id="MFC5552115.1"/>
    </source>
</evidence>
<dbReference type="Gene3D" id="3.50.70.10">
    <property type="match status" value="1"/>
</dbReference>
<gene>
    <name evidence="3" type="ORF">ACFPO9_26665</name>
</gene>
<dbReference type="InterPro" id="IPR016088">
    <property type="entry name" value="Chalcone_isomerase_3-sand"/>
</dbReference>
<accession>A0ABW0S757</accession>
<feature type="chain" id="PRO_5047500871" evidence="1">
    <location>
        <begin position="35"/>
        <end position="206"/>
    </location>
</feature>